<protein>
    <recommendedName>
        <fullName evidence="2">C2H2-type domain-containing protein</fullName>
    </recommendedName>
</protein>
<dbReference type="Proteomes" id="UP001251528">
    <property type="component" value="Unassembled WGS sequence"/>
</dbReference>
<feature type="region of interest" description="Disordered" evidence="1">
    <location>
        <begin position="1"/>
        <end position="20"/>
    </location>
</feature>
<dbReference type="PROSITE" id="PS00028">
    <property type="entry name" value="ZINC_FINGER_C2H2_1"/>
    <property type="match status" value="1"/>
</dbReference>
<name>A0AAJ0CVP3_9HYPO</name>
<sequence length="336" mass="37553">MSSHQGALQSVPATSSQPTIPPTCNQRPCELVAKKSTTNYIPHIKCLQCEKDFTDDETFYNHADIRHPVHAIGYYQTRQKNDKRYVLIKTSEVREKKYVNIAQGNVHCPLPKSRCKASYRTTNFIRHLRLAHTNTTSKCPRCNKGLSKSSLRYHKKRCRVKAENSKEPHPAQTLEVTAAEQDNALTNIHSSNRSLSSSPSSMRDSPEPQTSQKAVLPTDQYSTLSYHAGSQVATPDAESQKALGLNILYLDCTKDDFEFSQLIAGDTLDYETWNIDPNLYFCHQPEIQHNSYPARPGVIAEELEESLALGAGNLGWCNSDDIGVPVTPVTGYSNLL</sequence>
<dbReference type="AlphaFoldDB" id="A0AAJ0CVP3"/>
<evidence type="ECO:0000313" key="3">
    <source>
        <dbReference type="EMBL" id="KAK2609322.1"/>
    </source>
</evidence>
<proteinExistence type="predicted"/>
<feature type="region of interest" description="Disordered" evidence="1">
    <location>
        <begin position="189"/>
        <end position="216"/>
    </location>
</feature>
<dbReference type="EMBL" id="JASWJB010000024">
    <property type="protein sequence ID" value="KAK2609322.1"/>
    <property type="molecule type" value="Genomic_DNA"/>
</dbReference>
<comment type="caution">
    <text evidence="3">The sequence shown here is derived from an EMBL/GenBank/DDBJ whole genome shotgun (WGS) entry which is preliminary data.</text>
</comment>
<feature type="compositionally biased region" description="Low complexity" evidence="1">
    <location>
        <begin position="190"/>
        <end position="203"/>
    </location>
</feature>
<feature type="domain" description="C2H2-type" evidence="2">
    <location>
        <begin position="46"/>
        <end position="67"/>
    </location>
</feature>
<organism evidence="3 4">
    <name type="scientific">Conoideocrella luteorostrata</name>
    <dbReference type="NCBI Taxonomy" id="1105319"/>
    <lineage>
        <taxon>Eukaryota</taxon>
        <taxon>Fungi</taxon>
        <taxon>Dikarya</taxon>
        <taxon>Ascomycota</taxon>
        <taxon>Pezizomycotina</taxon>
        <taxon>Sordariomycetes</taxon>
        <taxon>Hypocreomycetidae</taxon>
        <taxon>Hypocreales</taxon>
        <taxon>Clavicipitaceae</taxon>
        <taxon>Conoideocrella</taxon>
    </lineage>
</organism>
<reference evidence="3" key="1">
    <citation type="submission" date="2023-06" db="EMBL/GenBank/DDBJ databases">
        <title>Conoideocrella luteorostrata (Hypocreales: Clavicipitaceae), a potential biocontrol fungus for elongate hemlock scale in United States Christmas tree production areas.</title>
        <authorList>
            <person name="Barrett H."/>
            <person name="Lovett B."/>
            <person name="Macias A.M."/>
            <person name="Stajich J.E."/>
            <person name="Kasson M.T."/>
        </authorList>
    </citation>
    <scope>NUCLEOTIDE SEQUENCE</scope>
    <source>
        <strain evidence="3">ARSEF 14590</strain>
    </source>
</reference>
<evidence type="ECO:0000259" key="2">
    <source>
        <dbReference type="PROSITE" id="PS00028"/>
    </source>
</evidence>
<evidence type="ECO:0000313" key="4">
    <source>
        <dbReference type="Proteomes" id="UP001251528"/>
    </source>
</evidence>
<keyword evidence="4" id="KW-1185">Reference proteome</keyword>
<dbReference type="InterPro" id="IPR013087">
    <property type="entry name" value="Znf_C2H2_type"/>
</dbReference>
<gene>
    <name evidence="3" type="ORF">QQS21_002103</name>
</gene>
<evidence type="ECO:0000256" key="1">
    <source>
        <dbReference type="SAM" id="MobiDB-lite"/>
    </source>
</evidence>
<feature type="compositionally biased region" description="Polar residues" evidence="1">
    <location>
        <begin position="207"/>
        <end position="216"/>
    </location>
</feature>
<accession>A0AAJ0CVP3</accession>